<accession>A0ABP9F3F3</accession>
<protein>
    <submittedName>
        <fullName evidence="1">Uncharacterized protein</fullName>
    </submittedName>
</protein>
<evidence type="ECO:0000313" key="2">
    <source>
        <dbReference type="Proteomes" id="UP001501521"/>
    </source>
</evidence>
<proteinExistence type="predicted"/>
<keyword evidence="2" id="KW-1185">Reference proteome</keyword>
<evidence type="ECO:0000313" key="1">
    <source>
        <dbReference type="EMBL" id="GAA4891287.1"/>
    </source>
</evidence>
<gene>
    <name evidence="1" type="ORF">GCM10025789_05130</name>
</gene>
<organism evidence="1 2">
    <name type="scientific">Tessaracoccus lubricantis</name>
    <dbReference type="NCBI Taxonomy" id="545543"/>
    <lineage>
        <taxon>Bacteria</taxon>
        <taxon>Bacillati</taxon>
        <taxon>Actinomycetota</taxon>
        <taxon>Actinomycetes</taxon>
        <taxon>Propionibacteriales</taxon>
        <taxon>Propionibacteriaceae</taxon>
        <taxon>Tessaracoccus</taxon>
    </lineage>
</organism>
<sequence length="71" mass="7357">MTTHTMPAMTTVSGGALRTGEVGTTVAESLRAAGAAVARRVRARWHDPLGMGASIAAALDDAFARFSAEQR</sequence>
<reference evidence="2" key="1">
    <citation type="journal article" date="2019" name="Int. J. Syst. Evol. Microbiol.">
        <title>The Global Catalogue of Microorganisms (GCM) 10K type strain sequencing project: providing services to taxonomists for standard genome sequencing and annotation.</title>
        <authorList>
            <consortium name="The Broad Institute Genomics Platform"/>
            <consortium name="The Broad Institute Genome Sequencing Center for Infectious Disease"/>
            <person name="Wu L."/>
            <person name="Ma J."/>
        </authorList>
    </citation>
    <scope>NUCLEOTIDE SEQUENCE [LARGE SCALE GENOMIC DNA]</scope>
    <source>
        <strain evidence="2">JCM 19125</strain>
    </source>
</reference>
<dbReference type="EMBL" id="BAABLV010000008">
    <property type="protein sequence ID" value="GAA4891287.1"/>
    <property type="molecule type" value="Genomic_DNA"/>
</dbReference>
<name>A0ABP9F3F3_9ACTN</name>
<comment type="caution">
    <text evidence="1">The sequence shown here is derived from an EMBL/GenBank/DDBJ whole genome shotgun (WGS) entry which is preliminary data.</text>
</comment>
<dbReference type="Proteomes" id="UP001501521">
    <property type="component" value="Unassembled WGS sequence"/>
</dbReference>
<dbReference type="RefSeq" id="WP_345578517.1">
    <property type="nucleotide sequence ID" value="NZ_BAABLV010000008.1"/>
</dbReference>